<dbReference type="RefSeq" id="WP_168883814.1">
    <property type="nucleotide sequence ID" value="NZ_JABAIL010000005.1"/>
</dbReference>
<dbReference type="Gene3D" id="3.40.630.30">
    <property type="match status" value="1"/>
</dbReference>
<evidence type="ECO:0000313" key="2">
    <source>
        <dbReference type="Proteomes" id="UP000585050"/>
    </source>
</evidence>
<dbReference type="Proteomes" id="UP000585050">
    <property type="component" value="Unassembled WGS sequence"/>
</dbReference>
<keyword evidence="2" id="KW-1185">Reference proteome</keyword>
<dbReference type="InterPro" id="IPR016181">
    <property type="entry name" value="Acyl_CoA_acyltransferase"/>
</dbReference>
<accession>A0A7X8XXF2</accession>
<keyword evidence="1" id="KW-0808">Transferase</keyword>
<dbReference type="EMBL" id="JABAIL010000005">
    <property type="protein sequence ID" value="NLR93108.1"/>
    <property type="molecule type" value="Genomic_DNA"/>
</dbReference>
<sequence>MQIKTYHPSNKERLIEIFHSNCPKYFDPNDEEYLIDFLDNYTDENYYVVENENGSIIGCGGYYTKEDHHGIPWVMFESKSIGAAQLLSVSDTFYKEIENKILAEGKGLDININTTQLMEKLFNRYGFKTYEIIKDGFGEGLDEYKMKKQFS</sequence>
<proteinExistence type="predicted"/>
<name>A0A7X8XXF2_9BACT</name>
<evidence type="ECO:0000313" key="1">
    <source>
        <dbReference type="EMBL" id="NLR93108.1"/>
    </source>
</evidence>
<reference evidence="1 2" key="1">
    <citation type="submission" date="2020-04" db="EMBL/GenBank/DDBJ databases">
        <title>Flammeovirga sp. SR4, a novel species isolated from seawater.</title>
        <authorList>
            <person name="Wang X."/>
        </authorList>
    </citation>
    <scope>NUCLEOTIDE SEQUENCE [LARGE SCALE GENOMIC DNA]</scope>
    <source>
        <strain evidence="1 2">SR4</strain>
    </source>
</reference>
<dbReference type="GO" id="GO:0016740">
    <property type="term" value="F:transferase activity"/>
    <property type="evidence" value="ECO:0007669"/>
    <property type="project" value="UniProtKB-KW"/>
</dbReference>
<gene>
    <name evidence="1" type="ORF">HGP29_17985</name>
</gene>
<dbReference type="AlphaFoldDB" id="A0A7X8XXF2"/>
<dbReference type="SUPFAM" id="SSF55729">
    <property type="entry name" value="Acyl-CoA N-acyltransferases (Nat)"/>
    <property type="match status" value="1"/>
</dbReference>
<protein>
    <submittedName>
        <fullName evidence="1">N-acetyltransferase</fullName>
    </submittedName>
</protein>
<comment type="caution">
    <text evidence="1">The sequence shown here is derived from an EMBL/GenBank/DDBJ whole genome shotgun (WGS) entry which is preliminary data.</text>
</comment>
<organism evidence="1 2">
    <name type="scientific">Flammeovirga agarivorans</name>
    <dbReference type="NCBI Taxonomy" id="2726742"/>
    <lineage>
        <taxon>Bacteria</taxon>
        <taxon>Pseudomonadati</taxon>
        <taxon>Bacteroidota</taxon>
        <taxon>Cytophagia</taxon>
        <taxon>Cytophagales</taxon>
        <taxon>Flammeovirgaceae</taxon>
        <taxon>Flammeovirga</taxon>
    </lineage>
</organism>